<protein>
    <recommendedName>
        <fullName evidence="1">YdhG-like domain-containing protein</fullName>
    </recommendedName>
</protein>
<gene>
    <name evidence="2" type="ORF">Aca07nite_25350</name>
</gene>
<sequence>MAEPKTTRNDGDVAAFLAAVADPGRRADAEAVCALMAAATGAEPVMWGSAIIGFGRYHYRYRTGREGDWPAIGLSPRKQALTLYVSAGFEAYEDLLSRLGPHTTGRSCLYLKRLADVDQSVLKELVIEGFRHLDGRTVAAEQP</sequence>
<dbReference type="RefSeq" id="WP_204295769.1">
    <property type="nucleotide sequence ID" value="NZ_BAAAGQ010000031.1"/>
</dbReference>
<evidence type="ECO:0000313" key="2">
    <source>
        <dbReference type="EMBL" id="GID45260.1"/>
    </source>
</evidence>
<dbReference type="Pfam" id="PF08818">
    <property type="entry name" value="DUF1801"/>
    <property type="match status" value="1"/>
</dbReference>
<proteinExistence type="predicted"/>
<name>A0ABQ3WGC5_9ACTN</name>
<dbReference type="InterPro" id="IPR014922">
    <property type="entry name" value="YdhG-like"/>
</dbReference>
<comment type="caution">
    <text evidence="2">The sequence shown here is derived from an EMBL/GenBank/DDBJ whole genome shotgun (WGS) entry which is preliminary data.</text>
</comment>
<feature type="domain" description="YdhG-like" evidence="1">
    <location>
        <begin position="25"/>
        <end position="126"/>
    </location>
</feature>
<dbReference type="EMBL" id="BOMF01000048">
    <property type="protein sequence ID" value="GID45260.1"/>
    <property type="molecule type" value="Genomic_DNA"/>
</dbReference>
<organism evidence="2">
    <name type="scientific">Actinoplanes campanulatus</name>
    <dbReference type="NCBI Taxonomy" id="113559"/>
    <lineage>
        <taxon>Bacteria</taxon>
        <taxon>Bacillati</taxon>
        <taxon>Actinomycetota</taxon>
        <taxon>Actinomycetes</taxon>
        <taxon>Micromonosporales</taxon>
        <taxon>Micromonosporaceae</taxon>
        <taxon>Actinoplanes</taxon>
    </lineage>
</organism>
<evidence type="ECO:0000259" key="1">
    <source>
        <dbReference type="Pfam" id="PF08818"/>
    </source>
</evidence>
<reference evidence="2" key="1">
    <citation type="submission" date="2021-01" db="EMBL/GenBank/DDBJ databases">
        <title>Whole genome shotgun sequence of Actinoplanes capillaceus NBRC 16408.</title>
        <authorList>
            <person name="Komaki H."/>
            <person name="Tamura T."/>
        </authorList>
    </citation>
    <scope>NUCLEOTIDE SEQUENCE [LARGE SCALE GENOMIC DNA]</scope>
    <source>
        <strain evidence="2">NBRC 16408</strain>
    </source>
</reference>
<accession>A0ABQ3WGC5</accession>